<comment type="caution">
    <text evidence="1">The sequence shown here is derived from an EMBL/GenBank/DDBJ whole genome shotgun (WGS) entry which is preliminary data.</text>
</comment>
<reference evidence="1 2" key="1">
    <citation type="submission" date="2013-09" db="EMBL/GenBank/DDBJ databases">
        <title>Corchorus capsularis genome sequencing.</title>
        <authorList>
            <person name="Alam M."/>
            <person name="Haque M.S."/>
            <person name="Islam M.S."/>
            <person name="Emdad E.M."/>
            <person name="Islam M.M."/>
            <person name="Ahmed B."/>
            <person name="Halim A."/>
            <person name="Hossen Q.M.M."/>
            <person name="Hossain M.Z."/>
            <person name="Ahmed R."/>
            <person name="Khan M.M."/>
            <person name="Islam R."/>
            <person name="Rashid M.M."/>
            <person name="Khan S.A."/>
            <person name="Rahman M.S."/>
            <person name="Alam M."/>
        </authorList>
    </citation>
    <scope>NUCLEOTIDE SEQUENCE [LARGE SCALE GENOMIC DNA]</scope>
    <source>
        <strain evidence="2">cv. CVL-1</strain>
        <tissue evidence="1">Whole seedling</tissue>
    </source>
</reference>
<evidence type="ECO:0000313" key="1">
    <source>
        <dbReference type="EMBL" id="OMO94264.1"/>
    </source>
</evidence>
<dbReference type="EMBL" id="AWWV01007910">
    <property type="protein sequence ID" value="OMO94264.1"/>
    <property type="molecule type" value="Genomic_DNA"/>
</dbReference>
<accession>A0A1R3JHH4</accession>
<sequence length="25" mass="2776">MDGGPGSKMYEGRTNKFYTVCTPHV</sequence>
<dbReference type="AlphaFoldDB" id="A0A1R3JHH4"/>
<protein>
    <submittedName>
        <fullName evidence="1">Uncharacterized protein</fullName>
    </submittedName>
</protein>
<dbReference type="Proteomes" id="UP000188268">
    <property type="component" value="Unassembled WGS sequence"/>
</dbReference>
<keyword evidence="2" id="KW-1185">Reference proteome</keyword>
<organism evidence="1 2">
    <name type="scientific">Corchorus capsularis</name>
    <name type="common">Jute</name>
    <dbReference type="NCBI Taxonomy" id="210143"/>
    <lineage>
        <taxon>Eukaryota</taxon>
        <taxon>Viridiplantae</taxon>
        <taxon>Streptophyta</taxon>
        <taxon>Embryophyta</taxon>
        <taxon>Tracheophyta</taxon>
        <taxon>Spermatophyta</taxon>
        <taxon>Magnoliopsida</taxon>
        <taxon>eudicotyledons</taxon>
        <taxon>Gunneridae</taxon>
        <taxon>Pentapetalae</taxon>
        <taxon>rosids</taxon>
        <taxon>malvids</taxon>
        <taxon>Malvales</taxon>
        <taxon>Malvaceae</taxon>
        <taxon>Grewioideae</taxon>
        <taxon>Apeibeae</taxon>
        <taxon>Corchorus</taxon>
    </lineage>
</organism>
<gene>
    <name evidence="1" type="ORF">CCACVL1_06081</name>
</gene>
<dbReference type="Gramene" id="OMO94264">
    <property type="protein sequence ID" value="OMO94264"/>
    <property type="gene ID" value="CCACVL1_06081"/>
</dbReference>
<proteinExistence type="predicted"/>
<name>A0A1R3JHH4_COCAP</name>
<evidence type="ECO:0000313" key="2">
    <source>
        <dbReference type="Proteomes" id="UP000188268"/>
    </source>
</evidence>